<protein>
    <submittedName>
        <fullName evidence="1">Uncharacterized protein</fullName>
    </submittedName>
</protein>
<dbReference type="Proteomes" id="UP001283361">
    <property type="component" value="Unassembled WGS sequence"/>
</dbReference>
<evidence type="ECO:0000313" key="1">
    <source>
        <dbReference type="EMBL" id="KAK3792095.1"/>
    </source>
</evidence>
<accession>A0AAE1AQC7</accession>
<proteinExistence type="predicted"/>
<dbReference type="AlphaFoldDB" id="A0AAE1AQC7"/>
<reference evidence="1" key="1">
    <citation type="journal article" date="2023" name="G3 (Bethesda)">
        <title>A reference genome for the long-term kleptoplast-retaining sea slug Elysia crispata morphotype clarki.</title>
        <authorList>
            <person name="Eastman K.E."/>
            <person name="Pendleton A.L."/>
            <person name="Shaikh M.A."/>
            <person name="Suttiyut T."/>
            <person name="Ogas R."/>
            <person name="Tomko P."/>
            <person name="Gavelis G."/>
            <person name="Widhalm J.R."/>
            <person name="Wisecaver J.H."/>
        </authorList>
    </citation>
    <scope>NUCLEOTIDE SEQUENCE</scope>
    <source>
        <strain evidence="1">ECLA1</strain>
    </source>
</reference>
<evidence type="ECO:0000313" key="2">
    <source>
        <dbReference type="Proteomes" id="UP001283361"/>
    </source>
</evidence>
<organism evidence="1 2">
    <name type="scientific">Elysia crispata</name>
    <name type="common">lettuce slug</name>
    <dbReference type="NCBI Taxonomy" id="231223"/>
    <lineage>
        <taxon>Eukaryota</taxon>
        <taxon>Metazoa</taxon>
        <taxon>Spiralia</taxon>
        <taxon>Lophotrochozoa</taxon>
        <taxon>Mollusca</taxon>
        <taxon>Gastropoda</taxon>
        <taxon>Heterobranchia</taxon>
        <taxon>Euthyneura</taxon>
        <taxon>Panpulmonata</taxon>
        <taxon>Sacoglossa</taxon>
        <taxon>Placobranchoidea</taxon>
        <taxon>Plakobranchidae</taxon>
        <taxon>Elysia</taxon>
    </lineage>
</organism>
<name>A0AAE1AQC7_9GAST</name>
<comment type="caution">
    <text evidence="1">The sequence shown here is derived from an EMBL/GenBank/DDBJ whole genome shotgun (WGS) entry which is preliminary data.</text>
</comment>
<sequence>MVATIKLDVGDKERRLNTSVETCIKTFPGDRWCRLESHIYSSRFDRPRENGDTKDKESQRQCVILCELLALLSTYWQTLNIFYGLEMQAVGNLFDMFKKQVLHLTSYLNIDTHDMHLSRRVASY</sequence>
<dbReference type="EMBL" id="JAWDGP010001389">
    <property type="protein sequence ID" value="KAK3792095.1"/>
    <property type="molecule type" value="Genomic_DNA"/>
</dbReference>
<gene>
    <name evidence="1" type="ORF">RRG08_055362</name>
</gene>
<keyword evidence="2" id="KW-1185">Reference proteome</keyword>